<protein>
    <submittedName>
        <fullName evidence="6">Taurine transport system substrate-binding protein</fullName>
    </submittedName>
</protein>
<accession>A0A2S4M1R4</accession>
<dbReference type="OrthoDB" id="6522570at2"/>
<comment type="caution">
    <text evidence="6">The sequence shown here is derived from an EMBL/GenBank/DDBJ whole genome shotgun (WGS) entry which is preliminary data.</text>
</comment>
<evidence type="ECO:0000256" key="4">
    <source>
        <dbReference type="SAM" id="SignalP"/>
    </source>
</evidence>
<dbReference type="PANTHER" id="PTHR30024:SF47">
    <property type="entry name" value="TAURINE-BINDING PERIPLASMIC PROTEIN"/>
    <property type="match status" value="1"/>
</dbReference>
<evidence type="ECO:0000256" key="1">
    <source>
        <dbReference type="ARBA" id="ARBA00004418"/>
    </source>
</evidence>
<evidence type="ECO:0000313" key="7">
    <source>
        <dbReference type="Proteomes" id="UP000236919"/>
    </source>
</evidence>
<dbReference type="AlphaFoldDB" id="A0A2S4M1R4"/>
<dbReference type="Gene3D" id="3.40.190.10">
    <property type="entry name" value="Periplasmic binding protein-like II"/>
    <property type="match status" value="2"/>
</dbReference>
<comment type="similarity">
    <text evidence="2">Belongs to the bacterial solute-binding protein SsuA/TauA family.</text>
</comment>
<dbReference type="Proteomes" id="UP000236919">
    <property type="component" value="Unassembled WGS sequence"/>
</dbReference>
<feature type="domain" description="SsuA/THI5-like" evidence="5">
    <location>
        <begin position="43"/>
        <end position="256"/>
    </location>
</feature>
<dbReference type="RefSeq" id="WP_103720036.1">
    <property type="nucleotide sequence ID" value="NZ_PQFZ01000014.1"/>
</dbReference>
<reference evidence="6 7" key="1">
    <citation type="submission" date="2018-01" db="EMBL/GenBank/DDBJ databases">
        <title>Genomic Encyclopedia of Type Strains, Phase III (KMG-III): the genomes of soil and plant-associated and newly described type strains.</title>
        <authorList>
            <person name="Whitman W."/>
        </authorList>
    </citation>
    <scope>NUCLEOTIDE SEQUENCE [LARGE SCALE GENOMIC DNA]</scope>
    <source>
        <strain evidence="6 7">1131</strain>
    </source>
</reference>
<comment type="subcellular location">
    <subcellularLocation>
        <location evidence="1">Periplasm</location>
    </subcellularLocation>
</comment>
<organism evidence="6 7">
    <name type="scientific">Bosea psychrotolerans</name>
    <dbReference type="NCBI Taxonomy" id="1871628"/>
    <lineage>
        <taxon>Bacteria</taxon>
        <taxon>Pseudomonadati</taxon>
        <taxon>Pseudomonadota</taxon>
        <taxon>Alphaproteobacteria</taxon>
        <taxon>Hyphomicrobiales</taxon>
        <taxon>Boseaceae</taxon>
        <taxon>Bosea</taxon>
    </lineage>
</organism>
<feature type="signal peptide" evidence="4">
    <location>
        <begin position="1"/>
        <end position="25"/>
    </location>
</feature>
<proteinExistence type="inferred from homology"/>
<keyword evidence="7" id="KW-1185">Reference proteome</keyword>
<evidence type="ECO:0000259" key="5">
    <source>
        <dbReference type="Pfam" id="PF09084"/>
    </source>
</evidence>
<name>A0A2S4M1R4_9HYPH</name>
<dbReference type="InterPro" id="IPR015168">
    <property type="entry name" value="SsuA/THI5"/>
</dbReference>
<evidence type="ECO:0000256" key="2">
    <source>
        <dbReference type="ARBA" id="ARBA00010742"/>
    </source>
</evidence>
<dbReference type="EMBL" id="PQFZ01000014">
    <property type="protein sequence ID" value="POR48653.1"/>
    <property type="molecule type" value="Genomic_DNA"/>
</dbReference>
<evidence type="ECO:0000313" key="6">
    <source>
        <dbReference type="EMBL" id="POR48653.1"/>
    </source>
</evidence>
<dbReference type="Pfam" id="PF09084">
    <property type="entry name" value="NMT1"/>
    <property type="match status" value="1"/>
</dbReference>
<dbReference type="PANTHER" id="PTHR30024">
    <property type="entry name" value="ALIPHATIC SULFONATES-BINDING PROTEIN-RELATED"/>
    <property type="match status" value="1"/>
</dbReference>
<gene>
    <name evidence="6" type="ORF">CYD53_11485</name>
</gene>
<dbReference type="SUPFAM" id="SSF53850">
    <property type="entry name" value="Periplasmic binding protein-like II"/>
    <property type="match status" value="1"/>
</dbReference>
<dbReference type="GO" id="GO:0042597">
    <property type="term" value="C:periplasmic space"/>
    <property type="evidence" value="ECO:0007669"/>
    <property type="project" value="UniProtKB-SubCell"/>
</dbReference>
<keyword evidence="3 4" id="KW-0732">Signal</keyword>
<feature type="chain" id="PRO_5015720962" evidence="4">
    <location>
        <begin position="26"/>
        <end position="329"/>
    </location>
</feature>
<sequence length="329" mass="34928">MRFRLLLGRLLVASTCACASLAASAQTLPRLNFAGSVTWIGQVPILVAIEKGFFREQGLDVQVQVIVNSADRIRAIAAGDAAFSNLGRVSVISEMARGNEAFSIFANVDDSPGQEGCWARPGIASVKDLKGKPVAANSSAEITLMGLLSESGMTLQDTDYRSLPGTEMAAALSHGDVQAACVWQPLLDRLKQAVPEGKLLGTDKDTAIYRDFGTMAAGDIVIISRKLAREDPATAKKIAAGVLKGADFTIANPGEAGAAVATYFRQTPEQVTAAIKGFQFFGSAGWPEHMRRHRGQIKYLTKLLHGAGKIPAAPDTDLWVDTSFVPGVK</sequence>
<evidence type="ECO:0000256" key="3">
    <source>
        <dbReference type="ARBA" id="ARBA00022729"/>
    </source>
</evidence>